<keyword evidence="7" id="KW-0408">Iron</keyword>
<evidence type="ECO:0000313" key="11">
    <source>
        <dbReference type="EMBL" id="RCW39959.1"/>
    </source>
</evidence>
<dbReference type="InterPro" id="IPR051535">
    <property type="entry name" value="Siderophore_ABC-ATPase"/>
</dbReference>
<evidence type="ECO:0000256" key="3">
    <source>
        <dbReference type="ARBA" id="ARBA00022475"/>
    </source>
</evidence>
<dbReference type="PANTHER" id="PTHR42771">
    <property type="entry name" value="IRON(3+)-HYDROXAMATE IMPORT ATP-BINDING PROTEIN FHUC"/>
    <property type="match status" value="1"/>
</dbReference>
<dbReference type="GO" id="GO:0006826">
    <property type="term" value="P:iron ion transport"/>
    <property type="evidence" value="ECO:0007669"/>
    <property type="project" value="UniProtKB-KW"/>
</dbReference>
<dbReference type="PANTHER" id="PTHR42771:SF2">
    <property type="entry name" value="IRON(3+)-HYDROXAMATE IMPORT ATP-BINDING PROTEIN FHUC"/>
    <property type="match status" value="1"/>
</dbReference>
<evidence type="ECO:0000256" key="9">
    <source>
        <dbReference type="ARBA" id="ARBA00023136"/>
    </source>
</evidence>
<keyword evidence="4" id="KW-0410">Iron transport</keyword>
<dbReference type="SUPFAM" id="SSF52540">
    <property type="entry name" value="P-loop containing nucleoside triphosphate hydrolases"/>
    <property type="match status" value="1"/>
</dbReference>
<comment type="caution">
    <text evidence="11">The sequence shown here is derived from an EMBL/GenBank/DDBJ whole genome shotgun (WGS) entry which is preliminary data.</text>
</comment>
<dbReference type="SMART" id="SM00382">
    <property type="entry name" value="AAA"/>
    <property type="match status" value="1"/>
</dbReference>
<dbReference type="FunFam" id="3.40.50.300:FF:000134">
    <property type="entry name" value="Iron-enterobactin ABC transporter ATP-binding protein"/>
    <property type="match status" value="1"/>
</dbReference>
<dbReference type="RefSeq" id="WP_420810191.1">
    <property type="nucleotide sequence ID" value="NZ_QPJC01000013.1"/>
</dbReference>
<keyword evidence="6 11" id="KW-0067">ATP-binding</keyword>
<evidence type="ECO:0000256" key="4">
    <source>
        <dbReference type="ARBA" id="ARBA00022496"/>
    </source>
</evidence>
<name>A0A368VID3_9ACTN</name>
<dbReference type="GO" id="GO:0005886">
    <property type="term" value="C:plasma membrane"/>
    <property type="evidence" value="ECO:0007669"/>
    <property type="project" value="UniProtKB-SubCell"/>
</dbReference>
<evidence type="ECO:0000259" key="10">
    <source>
        <dbReference type="PROSITE" id="PS50893"/>
    </source>
</evidence>
<dbReference type="PROSITE" id="PS50893">
    <property type="entry name" value="ABC_TRANSPORTER_2"/>
    <property type="match status" value="1"/>
</dbReference>
<keyword evidence="2" id="KW-0813">Transport</keyword>
<feature type="domain" description="ABC transporter" evidence="10">
    <location>
        <begin position="35"/>
        <end position="270"/>
    </location>
</feature>
<dbReference type="InterPro" id="IPR003593">
    <property type="entry name" value="AAA+_ATPase"/>
</dbReference>
<evidence type="ECO:0000256" key="7">
    <source>
        <dbReference type="ARBA" id="ARBA00023004"/>
    </source>
</evidence>
<dbReference type="Gene3D" id="3.40.50.300">
    <property type="entry name" value="P-loop containing nucleotide triphosphate hydrolases"/>
    <property type="match status" value="1"/>
</dbReference>
<dbReference type="Pfam" id="PF00005">
    <property type="entry name" value="ABC_tran"/>
    <property type="match status" value="1"/>
</dbReference>
<dbReference type="Proteomes" id="UP000253495">
    <property type="component" value="Unassembled WGS sequence"/>
</dbReference>
<evidence type="ECO:0000256" key="5">
    <source>
        <dbReference type="ARBA" id="ARBA00022741"/>
    </source>
</evidence>
<dbReference type="EMBL" id="QPJC01000013">
    <property type="protein sequence ID" value="RCW39959.1"/>
    <property type="molecule type" value="Genomic_DNA"/>
</dbReference>
<reference evidence="11 12" key="1">
    <citation type="submission" date="2018-07" db="EMBL/GenBank/DDBJ databases">
        <title>Genomic Encyclopedia of Type Strains, Phase III (KMG-III): the genomes of soil and plant-associated and newly described type strains.</title>
        <authorList>
            <person name="Whitman W."/>
        </authorList>
    </citation>
    <scope>NUCLEOTIDE SEQUENCE [LARGE SCALE GENOMIC DNA]</scope>
    <source>
        <strain evidence="11 12">CECT 8575</strain>
    </source>
</reference>
<evidence type="ECO:0000256" key="8">
    <source>
        <dbReference type="ARBA" id="ARBA00023065"/>
    </source>
</evidence>
<proteinExistence type="predicted"/>
<comment type="subcellular location">
    <subcellularLocation>
        <location evidence="1">Cell membrane</location>
        <topology evidence="1">Peripheral membrane protein</topology>
    </subcellularLocation>
</comment>
<evidence type="ECO:0000256" key="6">
    <source>
        <dbReference type="ARBA" id="ARBA00022840"/>
    </source>
</evidence>
<dbReference type="AlphaFoldDB" id="A0A368VID3"/>
<dbReference type="InterPro" id="IPR027417">
    <property type="entry name" value="P-loop_NTPase"/>
</dbReference>
<evidence type="ECO:0000256" key="2">
    <source>
        <dbReference type="ARBA" id="ARBA00022448"/>
    </source>
</evidence>
<gene>
    <name evidence="11" type="ORF">DFQ14_11341</name>
</gene>
<dbReference type="InterPro" id="IPR017871">
    <property type="entry name" value="ABC_transporter-like_CS"/>
</dbReference>
<dbReference type="GO" id="GO:0005524">
    <property type="term" value="F:ATP binding"/>
    <property type="evidence" value="ECO:0007669"/>
    <property type="project" value="UniProtKB-KW"/>
</dbReference>
<accession>A0A368VID3</accession>
<sequence>MSPRSSLRTHGYAPVHGVAPVRSGTAPANGITGSLAARDVTLAYDGRVVCDGLSVDIPDGEFTAIIGPNGCGKSTLLKSLARILTPTRGQVLLDDRPIRSYGSKQVARRVALLPQSPVAPDAIRVGDLVGRGRYPYHSLWRQWTPDDQDAIDTALALTGTAELSQRYVTELSGGQRRRVWVAMVLAQQAPTLLLDEPTTFLDIAHQYELLELCATLQRDGRTVVAVLHDLNQAARFAGHLVMMKEGRIVAEGPPGEILTAELVEDVFGLRCEIVPDPQSRTPMMVPLVRDFGHEQVAALEDASGALQALDEALHTDQSEPRSRQ</sequence>
<evidence type="ECO:0000313" key="12">
    <source>
        <dbReference type="Proteomes" id="UP000253495"/>
    </source>
</evidence>
<evidence type="ECO:0000256" key="1">
    <source>
        <dbReference type="ARBA" id="ARBA00004202"/>
    </source>
</evidence>
<dbReference type="InterPro" id="IPR003439">
    <property type="entry name" value="ABC_transporter-like_ATP-bd"/>
</dbReference>
<dbReference type="CDD" id="cd03214">
    <property type="entry name" value="ABC_Iron-Siderophores_B12_Hemin"/>
    <property type="match status" value="1"/>
</dbReference>
<dbReference type="PROSITE" id="PS00211">
    <property type="entry name" value="ABC_TRANSPORTER_1"/>
    <property type="match status" value="1"/>
</dbReference>
<protein>
    <submittedName>
        <fullName evidence="11">Iron complex transport system ATP-binding protein</fullName>
    </submittedName>
</protein>
<keyword evidence="12" id="KW-1185">Reference proteome</keyword>
<dbReference type="GO" id="GO:0016887">
    <property type="term" value="F:ATP hydrolysis activity"/>
    <property type="evidence" value="ECO:0007669"/>
    <property type="project" value="InterPro"/>
</dbReference>
<organism evidence="11 12">
    <name type="scientific">Halopolyspora algeriensis</name>
    <dbReference type="NCBI Taxonomy" id="1500506"/>
    <lineage>
        <taxon>Bacteria</taxon>
        <taxon>Bacillati</taxon>
        <taxon>Actinomycetota</taxon>
        <taxon>Actinomycetes</taxon>
        <taxon>Actinomycetes incertae sedis</taxon>
        <taxon>Halopolyspora</taxon>
    </lineage>
</organism>
<keyword evidence="5" id="KW-0547">Nucleotide-binding</keyword>
<keyword evidence="9" id="KW-0472">Membrane</keyword>
<keyword evidence="8" id="KW-0406">Ion transport</keyword>
<keyword evidence="3" id="KW-1003">Cell membrane</keyword>